<gene>
    <name evidence="1" type="ORF">FCULG_00010648</name>
</gene>
<organism evidence="1 2">
    <name type="scientific">Fusarium culmorum</name>
    <dbReference type="NCBI Taxonomy" id="5516"/>
    <lineage>
        <taxon>Eukaryota</taxon>
        <taxon>Fungi</taxon>
        <taxon>Dikarya</taxon>
        <taxon>Ascomycota</taxon>
        <taxon>Pezizomycotina</taxon>
        <taxon>Sordariomycetes</taxon>
        <taxon>Hypocreomycetidae</taxon>
        <taxon>Hypocreales</taxon>
        <taxon>Nectriaceae</taxon>
        <taxon>Fusarium</taxon>
    </lineage>
</organism>
<dbReference type="EMBL" id="PVEM01000028">
    <property type="protein sequence ID" value="PTD02012.1"/>
    <property type="molecule type" value="Genomic_DNA"/>
</dbReference>
<comment type="caution">
    <text evidence="1">The sequence shown here is derived from an EMBL/GenBank/DDBJ whole genome shotgun (WGS) entry which is preliminary data.</text>
</comment>
<accession>A0A2T4GEK0</accession>
<keyword evidence="2" id="KW-1185">Reference proteome</keyword>
<proteinExistence type="predicted"/>
<name>A0A2T4GEK0_FUSCU</name>
<dbReference type="AlphaFoldDB" id="A0A2T4GEK0"/>
<evidence type="ECO:0000313" key="1">
    <source>
        <dbReference type="EMBL" id="PTD02012.1"/>
    </source>
</evidence>
<dbReference type="OrthoDB" id="4202165at2759"/>
<reference evidence="1 2" key="1">
    <citation type="submission" date="2018-02" db="EMBL/GenBank/DDBJ databases">
        <title>Fusarium culmorum secondary metabolites in fungal-bacterial-plant interactions.</title>
        <authorList>
            <person name="Schmidt R."/>
        </authorList>
    </citation>
    <scope>NUCLEOTIDE SEQUENCE [LARGE SCALE GENOMIC DNA]</scope>
    <source>
        <strain evidence="1 2">PV</strain>
    </source>
</reference>
<dbReference type="Proteomes" id="UP000241587">
    <property type="component" value="Unassembled WGS sequence"/>
</dbReference>
<sequence>MELEIDNCVHKILTEFQNNGITLVEWETPLLRRLGYPLAPKPDLIFLVPDKQIQEACRIAEGNGLRDNNRRPSYLSEHANKGFRYVHGDEGHRLILVPLSWTGLKQDELLPLGSSALPCSLWTVPMPSLCAAYLRIITAEKRGSMARVIAVSDLTAVVVHSMFDTSYEGDYMPLPEDEDLNLSDEKKARWAEKDAMELEAAIKSINQWHFAEGTEWAKDMIIELVSGKLLL</sequence>
<protein>
    <submittedName>
        <fullName evidence="1">Uncharacterized protein</fullName>
    </submittedName>
</protein>
<dbReference type="OMA" id="TLVEWET"/>
<evidence type="ECO:0000313" key="2">
    <source>
        <dbReference type="Proteomes" id="UP000241587"/>
    </source>
</evidence>